<reference evidence="1 2" key="1">
    <citation type="submission" date="2018-10" db="EMBL/GenBank/DDBJ databases">
        <title>Comparative analysis of microorganisms from saline springs in Andes Mountain Range, Colombia.</title>
        <authorList>
            <person name="Rubin E."/>
        </authorList>
    </citation>
    <scope>NUCLEOTIDE SEQUENCE [LARGE SCALE GENOMIC DNA]</scope>
    <source>
        <strain evidence="1 2">USBA GBX 843</strain>
    </source>
</reference>
<gene>
    <name evidence="1" type="ORF">BCL79_0617</name>
</gene>
<evidence type="ECO:0008006" key="3">
    <source>
        <dbReference type="Google" id="ProtNLM"/>
    </source>
</evidence>
<dbReference type="Proteomes" id="UP000274786">
    <property type="component" value="Unassembled WGS sequence"/>
</dbReference>
<sequence length="163" mass="18674">MTHIITSEQVLIEDLAYLARHMRPDEIEQDLAVTGDTEYDPQPAVLRMAAVYGPKFVILADNVPVVAGGFWQVRPGVWEGWQLGTMDGWEKHWRTITKVTRRLNDRMLARPEVHRLQLIGLAGREKTFEWYERSLGYTREATLRGYCANGADAVVFSRTKEKA</sequence>
<evidence type="ECO:0000313" key="1">
    <source>
        <dbReference type="EMBL" id="RLK56234.1"/>
    </source>
</evidence>
<dbReference type="RefSeq" id="WP_259462089.1">
    <property type="nucleotide sequence ID" value="NZ_RCDC01000004.1"/>
</dbReference>
<proteinExistence type="predicted"/>
<protein>
    <recommendedName>
        <fullName evidence="3">N-acetyltransferase domain-containing protein</fullName>
    </recommendedName>
</protein>
<comment type="caution">
    <text evidence="1">The sequence shown here is derived from an EMBL/GenBank/DDBJ whole genome shotgun (WGS) entry which is preliminary data.</text>
</comment>
<dbReference type="EMBL" id="RCDC01000004">
    <property type="protein sequence ID" value="RLK56234.1"/>
    <property type="molecule type" value="Genomic_DNA"/>
</dbReference>
<dbReference type="AlphaFoldDB" id="A0A498CMB4"/>
<name>A0A498CMB4_9GAMM</name>
<organism evidence="1 2">
    <name type="scientific">Stenotrophomonas rhizophila</name>
    <dbReference type="NCBI Taxonomy" id="216778"/>
    <lineage>
        <taxon>Bacteria</taxon>
        <taxon>Pseudomonadati</taxon>
        <taxon>Pseudomonadota</taxon>
        <taxon>Gammaproteobacteria</taxon>
        <taxon>Lysobacterales</taxon>
        <taxon>Lysobacteraceae</taxon>
        <taxon>Stenotrophomonas</taxon>
    </lineage>
</organism>
<evidence type="ECO:0000313" key="2">
    <source>
        <dbReference type="Proteomes" id="UP000274786"/>
    </source>
</evidence>
<accession>A0A498CMB4</accession>